<evidence type="ECO:0000256" key="1">
    <source>
        <dbReference type="SAM" id="MobiDB-lite"/>
    </source>
</evidence>
<evidence type="ECO:0000256" key="2">
    <source>
        <dbReference type="SAM" id="Phobius"/>
    </source>
</evidence>
<keyword evidence="2" id="KW-0472">Membrane</keyword>
<evidence type="ECO:0000259" key="3">
    <source>
        <dbReference type="Pfam" id="PF20163"/>
    </source>
</evidence>
<keyword evidence="2" id="KW-0812">Transmembrane</keyword>
<feature type="transmembrane region" description="Helical" evidence="2">
    <location>
        <begin position="601"/>
        <end position="621"/>
    </location>
</feature>
<gene>
    <name evidence="4" type="ORF">QBC42DRAFT_268822</name>
</gene>
<accession>A0AAV9HR29</accession>
<feature type="transmembrane region" description="Helical" evidence="2">
    <location>
        <begin position="242"/>
        <end position="263"/>
    </location>
</feature>
<reference evidence="4" key="1">
    <citation type="journal article" date="2023" name="Mol. Phylogenet. Evol.">
        <title>Genome-scale phylogeny and comparative genomics of the fungal order Sordariales.</title>
        <authorList>
            <person name="Hensen N."/>
            <person name="Bonometti L."/>
            <person name="Westerberg I."/>
            <person name="Brannstrom I.O."/>
            <person name="Guillou S."/>
            <person name="Cros-Aarteil S."/>
            <person name="Calhoun S."/>
            <person name="Haridas S."/>
            <person name="Kuo A."/>
            <person name="Mondo S."/>
            <person name="Pangilinan J."/>
            <person name="Riley R."/>
            <person name="LaButti K."/>
            <person name="Andreopoulos B."/>
            <person name="Lipzen A."/>
            <person name="Chen C."/>
            <person name="Yan M."/>
            <person name="Daum C."/>
            <person name="Ng V."/>
            <person name="Clum A."/>
            <person name="Steindorff A."/>
            <person name="Ohm R.A."/>
            <person name="Martin F."/>
            <person name="Silar P."/>
            <person name="Natvig D.O."/>
            <person name="Lalanne C."/>
            <person name="Gautier V."/>
            <person name="Ament-Velasquez S.L."/>
            <person name="Kruys A."/>
            <person name="Hutchinson M.I."/>
            <person name="Powell A.J."/>
            <person name="Barry K."/>
            <person name="Miller A.N."/>
            <person name="Grigoriev I.V."/>
            <person name="Debuchy R."/>
            <person name="Gladieux P."/>
            <person name="Hiltunen Thoren M."/>
            <person name="Johannesson H."/>
        </authorList>
    </citation>
    <scope>NUCLEOTIDE SEQUENCE</scope>
    <source>
        <strain evidence="4">PSN324</strain>
    </source>
</reference>
<sequence length="815" mass="87053">MEMVIPPRDHGSSTFRYAWDENGEVTQMTRVREGYPEDYPPSTRRPIPGRQQIHWPLQSVVSTNTSSSPTASRYHRRVGTSSTWRPWPSKKTRDSDGQSVARSIVPDYVVNYIRGETPETLARKKRITYGKPQATPDIVAVHRHEQSRAGEVGGYFDDQASMVWGGNVEGQRSNTGGSSGRGGIRGCLVGWRAGVAINTWIAFVILVVGFICLILTITKAPIIDGKSTIFRGSCDTASKIGWGLHAVINILAMAMVAGANYVFQVVSSPTRAEVDDAHRKWTWLHIGIPSFRNLLHIEKSRALLALVLLISAITTQVLSNSVLLTTQSAPPLTALLVTESFMRGSPFSNSTATNAAGLSRLDILPLQMAAASNTLTELSRSTCLSQLSNPLSSPFNFLLLLSSSPSPSSPSSLLQTFTSSFRLVPITTTSKQSITSCLGSGLAQPTCTLSLSPTYLGAVSLLNSIAVVCTAFVLFKSPAAFKPLATLGDAIASFLKDGPDPSTQTASCLLTKQDVVQGRWGRGDGEAENKYWVPSNHYWFRTISFSRWAVTGLVWGVCVAAAVVGLLLDLTADNEAGRLSDFGSRTGGAKKIVMDGVAGEAGAAVMAALPHVLVGVLYLVVNGVLSGYWVSQESSEFAVTCREGRALRVSEGAEGLQRTSLYLTLPRPVSWGVMTLFAGMGFVVSQSFFLVSVRDVGEEGTVRTVSALAFSGVGLLTLLACLVLLAVFVLGLGMRRAPAAGMVNGGQAGNPMAMPGGSCSAVISARCHRLPGQPRGIWKMPVVWGVVREGVGMEPSHCSFTTGRAAMVEVGRNYA</sequence>
<feature type="transmembrane region" description="Helical" evidence="2">
    <location>
        <begin position="709"/>
        <end position="732"/>
    </location>
</feature>
<comment type="caution">
    <text evidence="4">The sequence shown here is derived from an EMBL/GenBank/DDBJ whole genome shotgun (WGS) entry which is preliminary data.</text>
</comment>
<dbReference type="Pfam" id="PF20163">
    <property type="entry name" value="DUF6536"/>
    <property type="match status" value="1"/>
</dbReference>
<dbReference type="PANTHER" id="PTHR35395">
    <property type="entry name" value="DUF6536 DOMAIN-CONTAINING PROTEIN"/>
    <property type="match status" value="1"/>
</dbReference>
<evidence type="ECO:0000313" key="5">
    <source>
        <dbReference type="Proteomes" id="UP001321749"/>
    </source>
</evidence>
<feature type="transmembrane region" description="Helical" evidence="2">
    <location>
        <begin position="548"/>
        <end position="568"/>
    </location>
</feature>
<evidence type="ECO:0000313" key="4">
    <source>
        <dbReference type="EMBL" id="KAK4462043.1"/>
    </source>
</evidence>
<reference evidence="4" key="2">
    <citation type="submission" date="2023-06" db="EMBL/GenBank/DDBJ databases">
        <authorList>
            <consortium name="Lawrence Berkeley National Laboratory"/>
            <person name="Mondo S.J."/>
            <person name="Hensen N."/>
            <person name="Bonometti L."/>
            <person name="Westerberg I."/>
            <person name="Brannstrom I.O."/>
            <person name="Guillou S."/>
            <person name="Cros-Aarteil S."/>
            <person name="Calhoun S."/>
            <person name="Haridas S."/>
            <person name="Kuo A."/>
            <person name="Pangilinan J."/>
            <person name="Riley R."/>
            <person name="Labutti K."/>
            <person name="Andreopoulos B."/>
            <person name="Lipzen A."/>
            <person name="Chen C."/>
            <person name="Yanf M."/>
            <person name="Daum C."/>
            <person name="Ng V."/>
            <person name="Clum A."/>
            <person name="Steindorff A."/>
            <person name="Ohm R."/>
            <person name="Martin F."/>
            <person name="Silar P."/>
            <person name="Natvig D."/>
            <person name="Lalanne C."/>
            <person name="Gautier V."/>
            <person name="Ament-Velasquez S.L."/>
            <person name="Kruys A."/>
            <person name="Hutchinson M.I."/>
            <person name="Powell A.J."/>
            <person name="Barry K."/>
            <person name="Miller A.N."/>
            <person name="Grigoriev I.V."/>
            <person name="Debuchy R."/>
            <person name="Gladieux P."/>
            <person name="Thoren M.H."/>
            <person name="Johannesson H."/>
        </authorList>
    </citation>
    <scope>NUCLEOTIDE SEQUENCE</scope>
    <source>
        <strain evidence="4">PSN324</strain>
    </source>
</reference>
<feature type="domain" description="DUF6536" evidence="3">
    <location>
        <begin position="191"/>
        <end position="342"/>
    </location>
</feature>
<proteinExistence type="predicted"/>
<organism evidence="4 5">
    <name type="scientific">Cladorrhinum samala</name>
    <dbReference type="NCBI Taxonomy" id="585594"/>
    <lineage>
        <taxon>Eukaryota</taxon>
        <taxon>Fungi</taxon>
        <taxon>Dikarya</taxon>
        <taxon>Ascomycota</taxon>
        <taxon>Pezizomycotina</taxon>
        <taxon>Sordariomycetes</taxon>
        <taxon>Sordariomycetidae</taxon>
        <taxon>Sordariales</taxon>
        <taxon>Podosporaceae</taxon>
        <taxon>Cladorrhinum</taxon>
    </lineage>
</organism>
<feature type="transmembrane region" description="Helical" evidence="2">
    <location>
        <begin position="302"/>
        <end position="323"/>
    </location>
</feature>
<dbReference type="InterPro" id="IPR046623">
    <property type="entry name" value="DUF6536"/>
</dbReference>
<name>A0AAV9HR29_9PEZI</name>
<dbReference type="Proteomes" id="UP001321749">
    <property type="component" value="Unassembled WGS sequence"/>
</dbReference>
<protein>
    <recommendedName>
        <fullName evidence="3">DUF6536 domain-containing protein</fullName>
    </recommendedName>
</protein>
<dbReference type="EMBL" id="MU864979">
    <property type="protein sequence ID" value="KAK4462043.1"/>
    <property type="molecule type" value="Genomic_DNA"/>
</dbReference>
<feature type="transmembrane region" description="Helical" evidence="2">
    <location>
        <begin position="668"/>
        <end position="689"/>
    </location>
</feature>
<keyword evidence="2" id="KW-1133">Transmembrane helix</keyword>
<feature type="transmembrane region" description="Helical" evidence="2">
    <location>
        <begin position="200"/>
        <end position="222"/>
    </location>
</feature>
<feature type="compositionally biased region" description="Low complexity" evidence="1">
    <location>
        <begin position="61"/>
        <end position="72"/>
    </location>
</feature>
<keyword evidence="5" id="KW-1185">Reference proteome</keyword>
<feature type="transmembrane region" description="Helical" evidence="2">
    <location>
        <begin position="455"/>
        <end position="475"/>
    </location>
</feature>
<dbReference type="AlphaFoldDB" id="A0AAV9HR29"/>
<feature type="region of interest" description="Disordered" evidence="1">
    <location>
        <begin position="61"/>
        <end position="99"/>
    </location>
</feature>
<dbReference type="PANTHER" id="PTHR35395:SF1">
    <property type="entry name" value="DUF6536 DOMAIN-CONTAINING PROTEIN"/>
    <property type="match status" value="1"/>
</dbReference>